<reference evidence="1" key="1">
    <citation type="submission" date="2020-09" db="EMBL/GenBank/DDBJ databases">
        <title>Genome-Enabled Discovery of Anthraquinone Biosynthesis in Senna tora.</title>
        <authorList>
            <person name="Kang S.-H."/>
            <person name="Pandey R.P."/>
            <person name="Lee C.-M."/>
            <person name="Sim J.-S."/>
            <person name="Jeong J.-T."/>
            <person name="Choi B.-S."/>
            <person name="Jung M."/>
            <person name="Ginzburg D."/>
            <person name="Zhao K."/>
            <person name="Won S.Y."/>
            <person name="Oh T.-J."/>
            <person name="Yu Y."/>
            <person name="Kim N.-H."/>
            <person name="Lee O.R."/>
            <person name="Lee T.-H."/>
            <person name="Bashyal P."/>
            <person name="Kim T.-S."/>
            <person name="Lee W.-H."/>
            <person name="Kawkins C."/>
            <person name="Kim C.-K."/>
            <person name="Kim J.S."/>
            <person name="Ahn B.O."/>
            <person name="Rhee S.Y."/>
            <person name="Sohng J.K."/>
        </authorList>
    </citation>
    <scope>NUCLEOTIDE SEQUENCE</scope>
    <source>
        <tissue evidence="1">Leaf</tissue>
    </source>
</reference>
<keyword evidence="2" id="KW-1185">Reference proteome</keyword>
<accession>A0A834XG75</accession>
<comment type="caution">
    <text evidence="1">The sequence shown here is derived from an EMBL/GenBank/DDBJ whole genome shotgun (WGS) entry which is preliminary data.</text>
</comment>
<dbReference type="AlphaFoldDB" id="A0A834XG75"/>
<organism evidence="1 2">
    <name type="scientific">Senna tora</name>
    <dbReference type="NCBI Taxonomy" id="362788"/>
    <lineage>
        <taxon>Eukaryota</taxon>
        <taxon>Viridiplantae</taxon>
        <taxon>Streptophyta</taxon>
        <taxon>Embryophyta</taxon>
        <taxon>Tracheophyta</taxon>
        <taxon>Spermatophyta</taxon>
        <taxon>Magnoliopsida</taxon>
        <taxon>eudicotyledons</taxon>
        <taxon>Gunneridae</taxon>
        <taxon>Pentapetalae</taxon>
        <taxon>rosids</taxon>
        <taxon>fabids</taxon>
        <taxon>Fabales</taxon>
        <taxon>Fabaceae</taxon>
        <taxon>Caesalpinioideae</taxon>
        <taxon>Cassia clade</taxon>
        <taxon>Senna</taxon>
    </lineage>
</organism>
<protein>
    <submittedName>
        <fullName evidence="1">Uncharacterized protein</fullName>
    </submittedName>
</protein>
<gene>
    <name evidence="1" type="ORF">G2W53_001402</name>
</gene>
<name>A0A834XG75_9FABA</name>
<evidence type="ECO:0000313" key="1">
    <source>
        <dbReference type="EMBL" id="KAF7844497.1"/>
    </source>
</evidence>
<sequence length="116" mass="12983">MMSYETTKDKDVTIREKALRITYEMSNFDSCSILRQMRELQACSDLTAKSRCSSQPCVDVRVKDQAISSVFFPPPTNMMRGSRRPILEFTMSLESGAGAVDVNLTLSSTKMKKAVS</sequence>
<evidence type="ECO:0000313" key="2">
    <source>
        <dbReference type="Proteomes" id="UP000634136"/>
    </source>
</evidence>
<dbReference type="EMBL" id="JAAIUW010000001">
    <property type="protein sequence ID" value="KAF7844497.1"/>
    <property type="molecule type" value="Genomic_DNA"/>
</dbReference>
<dbReference type="Proteomes" id="UP000634136">
    <property type="component" value="Unassembled WGS sequence"/>
</dbReference>
<proteinExistence type="predicted"/>